<protein>
    <submittedName>
        <fullName evidence="1">Uncharacterized protein</fullName>
    </submittedName>
</protein>
<dbReference type="RefSeq" id="WP_092265650.1">
    <property type="nucleotide sequence ID" value="NZ_FNZA01000025.1"/>
</dbReference>
<gene>
    <name evidence="1" type="ORF">SAMN04488058_12511</name>
</gene>
<reference evidence="2" key="1">
    <citation type="submission" date="2016-10" db="EMBL/GenBank/DDBJ databases">
        <authorList>
            <person name="Varghese N."/>
            <person name="Submissions S."/>
        </authorList>
    </citation>
    <scope>NUCLEOTIDE SEQUENCE [LARGE SCALE GENOMIC DNA]</scope>
    <source>
        <strain evidence="2">CGMCC 1.10218</strain>
    </source>
</reference>
<dbReference type="OrthoDB" id="69057at2"/>
<dbReference type="Proteomes" id="UP000199223">
    <property type="component" value="Unassembled WGS sequence"/>
</dbReference>
<evidence type="ECO:0000313" key="1">
    <source>
        <dbReference type="EMBL" id="SEJ86532.1"/>
    </source>
</evidence>
<organism evidence="1 2">
    <name type="scientific">Deinococcus reticulitermitis</name>
    <dbReference type="NCBI Taxonomy" id="856736"/>
    <lineage>
        <taxon>Bacteria</taxon>
        <taxon>Thermotogati</taxon>
        <taxon>Deinococcota</taxon>
        <taxon>Deinococci</taxon>
        <taxon>Deinococcales</taxon>
        <taxon>Deinococcaceae</taxon>
        <taxon>Deinococcus</taxon>
    </lineage>
</organism>
<dbReference type="STRING" id="856736.SAMN04488058_12511"/>
<name>A0A1H7CHC2_9DEIO</name>
<accession>A0A1H7CHC2</accession>
<dbReference type="AlphaFoldDB" id="A0A1H7CHC2"/>
<evidence type="ECO:0000313" key="2">
    <source>
        <dbReference type="Proteomes" id="UP000199223"/>
    </source>
</evidence>
<dbReference type="EMBL" id="FNZA01000025">
    <property type="protein sequence ID" value="SEJ86532.1"/>
    <property type="molecule type" value="Genomic_DNA"/>
</dbReference>
<proteinExistence type="predicted"/>
<sequence length="232" mass="25054">MLLDLGTVLGAGGPGSADRAALRRAVVEDNVLGKRTARTRLASWQRLNRLYGLSDQAPLNRAFLSLWKSAPEARPQLALLRALERDALLRLSAPWIVAQPPGQAVTPAALAAELTRLGVVYSEKTLRSISQNLLSSWAQVGWLTGKVAKRRAAVTWHPAAAAFLLYGAYLTGHRGAGLYDTPLAHLLGLDAEQLDALAFAASQERLLSYRRLADVVEITFPGWDADDSRGPA</sequence>
<keyword evidence="2" id="KW-1185">Reference proteome</keyword>